<dbReference type="EMBL" id="LAZR01008201">
    <property type="protein sequence ID" value="KKM80334.1"/>
    <property type="molecule type" value="Genomic_DNA"/>
</dbReference>
<sequence>MVKTIKAAGGGGASINAPAGIQFVPAAQGLSTGDIQLFVALFKDTFGDPDRCVVIGGLSTSTVSIIEYKRLGESWVFDPADCAFDASVTLTVTAASQFDMTVFAIDDPAGTGDRVLFISTNDAAQTPDTFEINSIVLTPGSTSLTAVLSVVAGANQPSDTNGMAAIGIPLSTTRLMTFFQDDAHFADITEATGTYTFTYDDAKVLAVAATINASIGYSGVVIGSQVLLARFDNAAGQNMMWEMTAAAVLTEEFNGFAVVGSGSYSAIANTQLPALTGISGVFAQAAPYGGGDSSGDEAAYVVATFPLDDI</sequence>
<comment type="caution">
    <text evidence="1">The sequence shown here is derived from an EMBL/GenBank/DDBJ whole genome shotgun (WGS) entry which is preliminary data.</text>
</comment>
<reference evidence="1" key="1">
    <citation type="journal article" date="2015" name="Nature">
        <title>Complex archaea that bridge the gap between prokaryotes and eukaryotes.</title>
        <authorList>
            <person name="Spang A."/>
            <person name="Saw J.H."/>
            <person name="Jorgensen S.L."/>
            <person name="Zaremba-Niedzwiedzka K."/>
            <person name="Martijn J."/>
            <person name="Lind A.E."/>
            <person name="van Eijk R."/>
            <person name="Schleper C."/>
            <person name="Guy L."/>
            <person name="Ettema T.J."/>
        </authorList>
    </citation>
    <scope>NUCLEOTIDE SEQUENCE</scope>
</reference>
<evidence type="ECO:0000313" key="1">
    <source>
        <dbReference type="EMBL" id="KKM80334.1"/>
    </source>
</evidence>
<dbReference type="AlphaFoldDB" id="A0A0F9KDM6"/>
<name>A0A0F9KDM6_9ZZZZ</name>
<protein>
    <submittedName>
        <fullName evidence="1">Uncharacterized protein</fullName>
    </submittedName>
</protein>
<organism evidence="1">
    <name type="scientific">marine sediment metagenome</name>
    <dbReference type="NCBI Taxonomy" id="412755"/>
    <lineage>
        <taxon>unclassified sequences</taxon>
        <taxon>metagenomes</taxon>
        <taxon>ecological metagenomes</taxon>
    </lineage>
</organism>
<proteinExistence type="predicted"/>
<accession>A0A0F9KDM6</accession>
<gene>
    <name evidence="1" type="ORF">LCGC14_1340900</name>
</gene>